<organism evidence="3 4">
    <name type="scientific">Mycena maculata</name>
    <dbReference type="NCBI Taxonomy" id="230809"/>
    <lineage>
        <taxon>Eukaryota</taxon>
        <taxon>Fungi</taxon>
        <taxon>Dikarya</taxon>
        <taxon>Basidiomycota</taxon>
        <taxon>Agaricomycotina</taxon>
        <taxon>Agaricomycetes</taxon>
        <taxon>Agaricomycetidae</taxon>
        <taxon>Agaricales</taxon>
        <taxon>Marasmiineae</taxon>
        <taxon>Mycenaceae</taxon>
        <taxon>Mycena</taxon>
    </lineage>
</organism>
<gene>
    <name evidence="3" type="ORF">DFH07DRAFT_922536</name>
</gene>
<keyword evidence="4" id="KW-1185">Reference proteome</keyword>
<dbReference type="AlphaFoldDB" id="A0AAD7IXL4"/>
<accession>A0AAD7IXL4</accession>
<dbReference type="Gene3D" id="2.20.110.10">
    <property type="entry name" value="Histone H3 K4-specific methyltransferase SET7/9 N-terminal domain"/>
    <property type="match status" value="1"/>
</dbReference>
<evidence type="ECO:0000313" key="3">
    <source>
        <dbReference type="EMBL" id="KAJ7750687.1"/>
    </source>
</evidence>
<reference evidence="3" key="1">
    <citation type="submission" date="2023-03" db="EMBL/GenBank/DDBJ databases">
        <title>Massive genome expansion in bonnet fungi (Mycena s.s.) driven by repeated elements and novel gene families across ecological guilds.</title>
        <authorList>
            <consortium name="Lawrence Berkeley National Laboratory"/>
            <person name="Harder C.B."/>
            <person name="Miyauchi S."/>
            <person name="Viragh M."/>
            <person name="Kuo A."/>
            <person name="Thoen E."/>
            <person name="Andreopoulos B."/>
            <person name="Lu D."/>
            <person name="Skrede I."/>
            <person name="Drula E."/>
            <person name="Henrissat B."/>
            <person name="Morin E."/>
            <person name="Kohler A."/>
            <person name="Barry K."/>
            <person name="LaButti K."/>
            <person name="Morin E."/>
            <person name="Salamov A."/>
            <person name="Lipzen A."/>
            <person name="Mereny Z."/>
            <person name="Hegedus B."/>
            <person name="Baldrian P."/>
            <person name="Stursova M."/>
            <person name="Weitz H."/>
            <person name="Taylor A."/>
            <person name="Grigoriev I.V."/>
            <person name="Nagy L.G."/>
            <person name="Martin F."/>
            <person name="Kauserud H."/>
        </authorList>
    </citation>
    <scope>NUCLEOTIDE SEQUENCE</scope>
    <source>
        <strain evidence="3">CBHHK188m</strain>
    </source>
</reference>
<evidence type="ECO:0000259" key="2">
    <source>
        <dbReference type="Pfam" id="PF24674"/>
    </source>
</evidence>
<evidence type="ECO:0000313" key="4">
    <source>
        <dbReference type="Proteomes" id="UP001215280"/>
    </source>
</evidence>
<name>A0AAD7IXL4_9AGAR</name>
<dbReference type="Proteomes" id="UP001215280">
    <property type="component" value="Unassembled WGS sequence"/>
</dbReference>
<dbReference type="InterPro" id="IPR052090">
    <property type="entry name" value="Cytolytic_pore-forming_toxin"/>
</dbReference>
<dbReference type="EMBL" id="JARJLG010000081">
    <property type="protein sequence ID" value="KAJ7750687.1"/>
    <property type="molecule type" value="Genomic_DNA"/>
</dbReference>
<protein>
    <recommendedName>
        <fullName evidence="2">SNTX MACPF/CDC-like domain-containing protein</fullName>
    </recommendedName>
</protein>
<sequence>MQDSLEVNALGRPCELGQLYDSRSGQFLPGLFLFRSALIQPRVAAAKSTKSSILEVKNFSDRAATLDVSSSLSLSILCGMVTVNGTASYLSASQDTAESTTLAAVAKFRTCTKSFDVLELMDNASITTEKAAQELNATHVVTSITFGGNVVATLTSKSSLKEKESKVTGGKLNLGIMEGFKAIFKVGANASLDSLEREKLASSNLEVRLGADIRLGEGDEMPTDPLAMIQLVKRSHTLVGEGVPCEVRLVPLQQLGHSLPTFRELAEADLNSFRDTYDRIFVLDNNRKWLCDAAETQGAFFPTFAALVRARSVGVTNLVHAARDRLRGYMHRYRSADGTVEEPADFIESTNTVFAAATREYAEDRGTWRILEARLSTAEEHGLPFIQVCDVTRNMSRVGLHTSIIAVALVPEEVQWAAMVDLYGDVAVDIRKWRQSVEEGAAHEREAVNVVGKTEWMSVYLDPLCDETLLRLDDKAETVKKAVQLARTKHEPTFLTYGRSRGHLGGFTWRIMNQDGWGVIADSWRYIGEIHNSKPHGTGIATYVDGTQYSGSFFLGLPEGPGKILGRDGQELKSGVFYQGKLNSRAVVVEVTAVNEDDVPLQHEMVTLCSGDSLTSYVSQISRAMGWSYKQRARIVFGGKEIDVVGDMIDSCENMLVQRETRALSDSSTGGPVKIIAQLRK</sequence>
<proteinExistence type="predicted"/>
<dbReference type="Pfam" id="PF24674">
    <property type="entry name" value="MACPF_SNTX"/>
    <property type="match status" value="1"/>
</dbReference>
<feature type="domain" description="SNTX MACPF/CDC-like" evidence="2">
    <location>
        <begin position="8"/>
        <end position="170"/>
    </location>
</feature>
<dbReference type="PANTHER" id="PTHR31594">
    <property type="entry name" value="AIG1-TYPE G DOMAIN-CONTAINING PROTEIN"/>
    <property type="match status" value="1"/>
</dbReference>
<evidence type="ECO:0000256" key="1">
    <source>
        <dbReference type="ARBA" id="ARBA00022737"/>
    </source>
</evidence>
<keyword evidence="1" id="KW-0677">Repeat</keyword>
<dbReference type="InterPro" id="IPR056072">
    <property type="entry name" value="SNTX_MACPF/CDC-like_dom"/>
</dbReference>
<comment type="caution">
    <text evidence="3">The sequence shown here is derived from an EMBL/GenBank/DDBJ whole genome shotgun (WGS) entry which is preliminary data.</text>
</comment>
<dbReference type="PANTHER" id="PTHR31594:SF14">
    <property type="entry name" value="FIBRONECTIN TYPE-III DOMAIN-CONTAINING PROTEIN"/>
    <property type="match status" value="1"/>
</dbReference>
<dbReference type="InterPro" id="IPR003409">
    <property type="entry name" value="MORN"/>
</dbReference>
<dbReference type="Pfam" id="PF02493">
    <property type="entry name" value="MORN"/>
    <property type="match status" value="2"/>
</dbReference>
<dbReference type="SUPFAM" id="SSF82185">
    <property type="entry name" value="Histone H3 K4-specific methyltransferase SET7/9 N-terminal domain"/>
    <property type="match status" value="1"/>
</dbReference>